<feature type="transmembrane region" description="Helical" evidence="4">
    <location>
        <begin position="12"/>
        <end position="33"/>
    </location>
</feature>
<dbReference type="PANTHER" id="PTHR10434:SF11">
    <property type="entry name" value="1-ACYL-SN-GLYCEROL-3-PHOSPHATE ACYLTRANSFERASE"/>
    <property type="match status" value="1"/>
</dbReference>
<dbReference type="SUPFAM" id="SSF69593">
    <property type="entry name" value="Glycerol-3-phosphate (1)-acyltransferase"/>
    <property type="match status" value="1"/>
</dbReference>
<dbReference type="GO" id="GO:0006654">
    <property type="term" value="P:phosphatidic acid biosynthetic process"/>
    <property type="evidence" value="ECO:0007669"/>
    <property type="project" value="TreeGrafter"/>
</dbReference>
<evidence type="ECO:0000256" key="3">
    <source>
        <dbReference type="ARBA" id="ARBA00023315"/>
    </source>
</evidence>
<feature type="domain" description="Phospholipid/glycerol acyltransferase" evidence="5">
    <location>
        <begin position="70"/>
        <end position="184"/>
    </location>
</feature>
<keyword evidence="4" id="KW-1133">Transmembrane helix</keyword>
<dbReference type="PANTHER" id="PTHR10434">
    <property type="entry name" value="1-ACYL-SN-GLYCEROL-3-PHOSPHATE ACYLTRANSFERASE"/>
    <property type="match status" value="1"/>
</dbReference>
<dbReference type="RefSeq" id="WP_160596667.1">
    <property type="nucleotide sequence ID" value="NZ_WTYS01000001.1"/>
</dbReference>
<keyword evidence="3 6" id="KW-0012">Acyltransferase</keyword>
<dbReference type="AlphaFoldDB" id="A0A6I4SKK7"/>
<dbReference type="Pfam" id="PF01553">
    <property type="entry name" value="Acyltransferase"/>
    <property type="match status" value="1"/>
</dbReference>
<sequence length="236" mass="26043">MLLILRNLAFYLIFYLISPIFIIGSVLVMYFSVPALKTIVRDWCQFHRWCLRVLVGIDVTIEGEIVDGPVFYAIRHESFFEAIDAPANFDFPAPFAKRELFLIPLWGWAAKVYGLVPVARTDGAKALRAMVSAAKTLSAQGRPLVIFPEGTRTPHGQAGKLQAGFAGLYKLIGIPVIPVAVNSGPLYHPFLKRPGTITYRFGEIIPPGLPRKEVEARVLAAINALNSPPTPETISE</sequence>
<evidence type="ECO:0000256" key="1">
    <source>
        <dbReference type="ARBA" id="ARBA00005189"/>
    </source>
</evidence>
<keyword evidence="4" id="KW-0472">Membrane</keyword>
<dbReference type="InterPro" id="IPR002123">
    <property type="entry name" value="Plipid/glycerol_acylTrfase"/>
</dbReference>
<comment type="caution">
    <text evidence="6">The sequence shown here is derived from an EMBL/GenBank/DDBJ whole genome shotgun (WGS) entry which is preliminary data.</text>
</comment>
<dbReference type="OrthoDB" id="5290997at2"/>
<gene>
    <name evidence="6" type="ORF">GRI36_00405</name>
</gene>
<evidence type="ECO:0000256" key="2">
    <source>
        <dbReference type="ARBA" id="ARBA00022679"/>
    </source>
</evidence>
<evidence type="ECO:0000259" key="5">
    <source>
        <dbReference type="SMART" id="SM00563"/>
    </source>
</evidence>
<evidence type="ECO:0000313" key="7">
    <source>
        <dbReference type="Proteomes" id="UP000468943"/>
    </source>
</evidence>
<dbReference type="Proteomes" id="UP000468943">
    <property type="component" value="Unassembled WGS sequence"/>
</dbReference>
<accession>A0A6I4SKK7</accession>
<dbReference type="EMBL" id="WTYS01000001">
    <property type="protein sequence ID" value="MXO55332.1"/>
    <property type="molecule type" value="Genomic_DNA"/>
</dbReference>
<keyword evidence="2 6" id="KW-0808">Transferase</keyword>
<evidence type="ECO:0000313" key="6">
    <source>
        <dbReference type="EMBL" id="MXO55332.1"/>
    </source>
</evidence>
<dbReference type="CDD" id="cd07989">
    <property type="entry name" value="LPLAT_AGPAT-like"/>
    <property type="match status" value="1"/>
</dbReference>
<name>A0A6I4SKK7_9SPHN</name>
<reference evidence="6 7" key="1">
    <citation type="submission" date="2019-12" db="EMBL/GenBank/DDBJ databases">
        <title>Genomic-based taxomic classification of the family Erythrobacteraceae.</title>
        <authorList>
            <person name="Xu L."/>
        </authorList>
    </citation>
    <scope>NUCLEOTIDE SEQUENCE [LARGE SCALE GENOMIC DNA]</scope>
    <source>
        <strain evidence="6 7">JCM 17802</strain>
    </source>
</reference>
<comment type="pathway">
    <text evidence="1">Lipid metabolism.</text>
</comment>
<protein>
    <submittedName>
        <fullName evidence="6">1-acyl-sn-glycerol-3-phosphate acyltransferase</fullName>
    </submittedName>
</protein>
<keyword evidence="4" id="KW-0812">Transmembrane</keyword>
<evidence type="ECO:0000256" key="4">
    <source>
        <dbReference type="SAM" id="Phobius"/>
    </source>
</evidence>
<dbReference type="GO" id="GO:0003841">
    <property type="term" value="F:1-acylglycerol-3-phosphate O-acyltransferase activity"/>
    <property type="evidence" value="ECO:0007669"/>
    <property type="project" value="TreeGrafter"/>
</dbReference>
<proteinExistence type="predicted"/>
<dbReference type="SMART" id="SM00563">
    <property type="entry name" value="PlsC"/>
    <property type="match status" value="1"/>
</dbReference>
<organism evidence="6 7">
    <name type="scientific">Pontixanthobacter gangjinensis</name>
    <dbReference type="NCBI Taxonomy" id="1028742"/>
    <lineage>
        <taxon>Bacteria</taxon>
        <taxon>Pseudomonadati</taxon>
        <taxon>Pseudomonadota</taxon>
        <taxon>Alphaproteobacteria</taxon>
        <taxon>Sphingomonadales</taxon>
        <taxon>Erythrobacteraceae</taxon>
        <taxon>Pontixanthobacter</taxon>
    </lineage>
</organism>
<keyword evidence="7" id="KW-1185">Reference proteome</keyword>